<dbReference type="GO" id="GO:0016746">
    <property type="term" value="F:acyltransferase activity"/>
    <property type="evidence" value="ECO:0007669"/>
    <property type="project" value="UniProtKB-KW"/>
</dbReference>
<sequence>MEEQGFAVEFDEIDPIARHIVLFEDGAPAGTCRVYWNSSKNSHVIGRVAVRKEFRGRSFGGQLLQEAEQLVRSLQGKTLCLAAQVRVKVFYEKCGYTEAGEHFLDEGCPHVWMYKTL</sequence>
<evidence type="ECO:0000256" key="2">
    <source>
        <dbReference type="ARBA" id="ARBA00023315"/>
    </source>
</evidence>
<keyword evidence="5" id="KW-1185">Reference proteome</keyword>
<reference evidence="4 5" key="2">
    <citation type="submission" date="2023-06" db="EMBL/GenBank/DDBJ databases">
        <title>Identification and characterization of horizontal gene transfer across gut microbiota members of farm animals based on homology search.</title>
        <authorList>
            <person name="Schwarzerova J."/>
            <person name="Nykrynova M."/>
            <person name="Jureckova K."/>
            <person name="Cejkova D."/>
            <person name="Rychlik I."/>
        </authorList>
    </citation>
    <scope>NUCLEOTIDE SEQUENCE [LARGE SCALE GENOMIC DNA]</scope>
    <source>
        <strain evidence="4 5">ET340</strain>
    </source>
</reference>
<accession>A0ABT7UQQ1</accession>
<proteinExistence type="predicted"/>
<dbReference type="InterPro" id="IPR016181">
    <property type="entry name" value="Acyl_CoA_acyltransferase"/>
</dbReference>
<dbReference type="PANTHER" id="PTHR43877">
    <property type="entry name" value="AMINOALKYLPHOSPHONATE N-ACETYLTRANSFERASE-RELATED-RELATED"/>
    <property type="match status" value="1"/>
</dbReference>
<feature type="domain" description="N-acetyltransferase" evidence="3">
    <location>
        <begin position="1"/>
        <end position="117"/>
    </location>
</feature>
<dbReference type="InterPro" id="IPR000182">
    <property type="entry name" value="GNAT_dom"/>
</dbReference>
<evidence type="ECO:0000256" key="1">
    <source>
        <dbReference type="ARBA" id="ARBA00022679"/>
    </source>
</evidence>
<name>A0ABT7UQQ1_9FIRM</name>
<dbReference type="EC" id="2.3.1.-" evidence="4"/>
<dbReference type="PROSITE" id="PS51186">
    <property type="entry name" value="GNAT"/>
    <property type="match status" value="1"/>
</dbReference>
<dbReference type="Gene3D" id="3.40.630.30">
    <property type="match status" value="1"/>
</dbReference>
<keyword evidence="1 4" id="KW-0808">Transferase</keyword>
<comment type="caution">
    <text evidence="4">The sequence shown here is derived from an EMBL/GenBank/DDBJ whole genome shotgun (WGS) entry which is preliminary data.</text>
</comment>
<dbReference type="SUPFAM" id="SSF55729">
    <property type="entry name" value="Acyl-CoA N-acyltransferases (Nat)"/>
    <property type="match status" value="1"/>
</dbReference>
<dbReference type="RefSeq" id="WP_289599797.1">
    <property type="nucleotide sequence ID" value="NZ_JAUDCL010000012.1"/>
</dbReference>
<gene>
    <name evidence="4" type="ORF">QUW08_07900</name>
</gene>
<evidence type="ECO:0000313" key="4">
    <source>
        <dbReference type="EMBL" id="MDM8201213.1"/>
    </source>
</evidence>
<dbReference type="Proteomes" id="UP001529380">
    <property type="component" value="Unassembled WGS sequence"/>
</dbReference>
<evidence type="ECO:0000313" key="5">
    <source>
        <dbReference type="Proteomes" id="UP001529380"/>
    </source>
</evidence>
<reference evidence="4 5" key="3">
    <citation type="submission" date="2023-06" db="EMBL/GenBank/DDBJ databases">
        <authorList>
            <person name="Zeman M."/>
            <person name="Kubasova T."/>
            <person name="Jahodarova E."/>
            <person name="Nykrynova M."/>
            <person name="Rychlik I."/>
        </authorList>
    </citation>
    <scope>NUCLEOTIDE SEQUENCE [LARGE SCALE GENOMIC DNA]</scope>
    <source>
        <strain evidence="4 5">ET340</strain>
    </source>
</reference>
<keyword evidence="2 4" id="KW-0012">Acyltransferase</keyword>
<dbReference type="PANTHER" id="PTHR43877:SF2">
    <property type="entry name" value="AMINOALKYLPHOSPHONATE N-ACETYLTRANSFERASE-RELATED"/>
    <property type="match status" value="1"/>
</dbReference>
<dbReference type="EMBL" id="JAUDCL010000012">
    <property type="protein sequence ID" value="MDM8201213.1"/>
    <property type="molecule type" value="Genomic_DNA"/>
</dbReference>
<reference evidence="5" key="1">
    <citation type="submission" date="2023-06" db="EMBL/GenBank/DDBJ databases">
        <title>Identification and characterization of horizontal gene transfer across gut microbiota members of farm animals based on homology search.</title>
        <authorList>
            <person name="Zeman M."/>
            <person name="Kubasova T."/>
            <person name="Jahodarova E."/>
            <person name="Nykrynova M."/>
            <person name="Rychlik I."/>
        </authorList>
    </citation>
    <scope>NUCLEOTIDE SEQUENCE [LARGE SCALE GENOMIC DNA]</scope>
    <source>
        <strain evidence="5">ET340</strain>
    </source>
</reference>
<dbReference type="CDD" id="cd04301">
    <property type="entry name" value="NAT_SF"/>
    <property type="match status" value="1"/>
</dbReference>
<protein>
    <submittedName>
        <fullName evidence="4">GNAT family N-acetyltransferase</fullName>
        <ecNumber evidence="4">2.3.1.-</ecNumber>
    </submittedName>
</protein>
<dbReference type="InterPro" id="IPR050832">
    <property type="entry name" value="Bact_Acetyltransf"/>
</dbReference>
<organism evidence="4 5">
    <name type="scientific">Allofournierella massiliensis</name>
    <dbReference type="NCBI Taxonomy" id="1650663"/>
    <lineage>
        <taxon>Bacteria</taxon>
        <taxon>Bacillati</taxon>
        <taxon>Bacillota</taxon>
        <taxon>Clostridia</taxon>
        <taxon>Eubacteriales</taxon>
        <taxon>Oscillospiraceae</taxon>
        <taxon>Allofournierella</taxon>
    </lineage>
</organism>
<evidence type="ECO:0000259" key="3">
    <source>
        <dbReference type="PROSITE" id="PS51186"/>
    </source>
</evidence>
<dbReference type="Pfam" id="PF13673">
    <property type="entry name" value="Acetyltransf_10"/>
    <property type="match status" value="1"/>
</dbReference>